<evidence type="ECO:0000256" key="1">
    <source>
        <dbReference type="ARBA" id="ARBA00011079"/>
    </source>
</evidence>
<dbReference type="PANTHER" id="PTHR11010:SF117">
    <property type="entry name" value="SERINE PROTEASE 16"/>
    <property type="match status" value="1"/>
</dbReference>
<dbReference type="Proteomes" id="UP000504611">
    <property type="component" value="Unplaced"/>
</dbReference>
<dbReference type="AlphaFoldDB" id="A0A6I9PAE6"/>
<reference evidence="7" key="1">
    <citation type="submission" date="2025-08" db="UniProtKB">
        <authorList>
            <consortium name="RefSeq"/>
        </authorList>
    </citation>
    <scope>IDENTIFICATION</scope>
    <source>
        <tissue evidence="7">Muscle</tissue>
    </source>
</reference>
<dbReference type="GeneID" id="104959007"/>
<dbReference type="Gene3D" id="3.40.50.1820">
    <property type="entry name" value="alpha/beta hydrolase"/>
    <property type="match status" value="1"/>
</dbReference>
<feature type="non-terminal residue" evidence="7">
    <location>
        <position position="1"/>
    </location>
</feature>
<dbReference type="GO" id="GO:0008239">
    <property type="term" value="F:dipeptidyl-peptidase activity"/>
    <property type="evidence" value="ECO:0007669"/>
    <property type="project" value="TreeGrafter"/>
</dbReference>
<dbReference type="GO" id="GO:0006508">
    <property type="term" value="P:proteolysis"/>
    <property type="evidence" value="ECO:0007669"/>
    <property type="project" value="UniProtKB-KW"/>
</dbReference>
<evidence type="ECO:0000256" key="2">
    <source>
        <dbReference type="ARBA" id="ARBA00022670"/>
    </source>
</evidence>
<gene>
    <name evidence="7" type="primary">LOC104959007</name>
</gene>
<keyword evidence="5" id="KW-0325">Glycoprotein</keyword>
<dbReference type="OrthoDB" id="1735038at2759"/>
<dbReference type="InterPro" id="IPR008758">
    <property type="entry name" value="Peptidase_S28"/>
</dbReference>
<organism evidence="6 7">
    <name type="scientific">Notothenia coriiceps</name>
    <name type="common">black rockcod</name>
    <dbReference type="NCBI Taxonomy" id="8208"/>
    <lineage>
        <taxon>Eukaryota</taxon>
        <taxon>Metazoa</taxon>
        <taxon>Chordata</taxon>
        <taxon>Craniata</taxon>
        <taxon>Vertebrata</taxon>
        <taxon>Euteleostomi</taxon>
        <taxon>Actinopterygii</taxon>
        <taxon>Neopterygii</taxon>
        <taxon>Teleostei</taxon>
        <taxon>Neoteleostei</taxon>
        <taxon>Acanthomorphata</taxon>
        <taxon>Eupercaria</taxon>
        <taxon>Perciformes</taxon>
        <taxon>Notothenioidei</taxon>
        <taxon>Nototheniidae</taxon>
        <taxon>Notothenia</taxon>
    </lineage>
</organism>
<dbReference type="Pfam" id="PF05577">
    <property type="entry name" value="Peptidase_S28"/>
    <property type="match status" value="1"/>
</dbReference>
<dbReference type="InterPro" id="IPR029058">
    <property type="entry name" value="AB_hydrolase_fold"/>
</dbReference>
<dbReference type="GO" id="GO:0070008">
    <property type="term" value="F:serine-type exopeptidase activity"/>
    <property type="evidence" value="ECO:0007669"/>
    <property type="project" value="InterPro"/>
</dbReference>
<proteinExistence type="inferred from homology"/>
<keyword evidence="2" id="KW-0645">Protease</keyword>
<comment type="similarity">
    <text evidence="1">Belongs to the peptidase S28 family.</text>
</comment>
<evidence type="ECO:0000313" key="7">
    <source>
        <dbReference type="RefSeq" id="XP_010785152.1"/>
    </source>
</evidence>
<evidence type="ECO:0000256" key="4">
    <source>
        <dbReference type="ARBA" id="ARBA00022801"/>
    </source>
</evidence>
<name>A0A6I9PAE6_9TELE</name>
<sequence>AVCKLNENVDQTASTFFFSLYFQGVTGTNITIKVLCEVMSVSSLGDPYQRYAAVARFMMETFSVKCLDVSFNSYLKEMTNASWEGPAAGGGRQWVYQTCTEFGFYQSTDSPDQPFSGFPLKYHVQQCADFFNVSADQLAEAVAETNEYYGGYNIRSSRIVLPNGSIDPWHALGVTQDISPDLPAVFIKGTAHCANMYPARSEDLPQLALARDYVFLFLQKWLNQ</sequence>
<evidence type="ECO:0000256" key="3">
    <source>
        <dbReference type="ARBA" id="ARBA00022729"/>
    </source>
</evidence>
<evidence type="ECO:0000256" key="5">
    <source>
        <dbReference type="ARBA" id="ARBA00023180"/>
    </source>
</evidence>
<evidence type="ECO:0000313" key="6">
    <source>
        <dbReference type="Proteomes" id="UP000504611"/>
    </source>
</evidence>
<keyword evidence="6" id="KW-1185">Reference proteome</keyword>
<protein>
    <submittedName>
        <fullName evidence="7">Thymus-specific serine protease-like</fullName>
    </submittedName>
</protein>
<dbReference type="RefSeq" id="XP_010785152.1">
    <property type="nucleotide sequence ID" value="XM_010786850.1"/>
</dbReference>
<accession>A0A6I9PAE6</accession>
<dbReference type="PANTHER" id="PTHR11010">
    <property type="entry name" value="PROTEASE S28 PRO-X CARBOXYPEPTIDASE-RELATED"/>
    <property type="match status" value="1"/>
</dbReference>
<dbReference type="KEGG" id="ncc:104959007"/>
<keyword evidence="4" id="KW-0378">Hydrolase</keyword>
<keyword evidence="3" id="KW-0732">Signal</keyword>